<sequence length="180" mass="19866">MNRHLPTAAPATGRSKPYSSVRVFLHWLSALIIIWATVSGFGVALLPKGDALRQWVEALNPQVSTLFIPFFAWRFWLHLKAPKPATATQSAEATLARLTHSALYLLIAGVLITGVLMMTHPVILLTLIPMPQLIHSTLALGQLQSVHHILCALLAVLVILHLLAVIKHQVTGRSVLYRMR</sequence>
<feature type="transmembrane region" description="Helical" evidence="13">
    <location>
        <begin position="149"/>
        <end position="170"/>
    </location>
</feature>
<dbReference type="Proteomes" id="UP000028643">
    <property type="component" value="Unassembled WGS sequence"/>
</dbReference>
<dbReference type="RefSeq" id="WP_080290774.1">
    <property type="nucleotide sequence ID" value="NZ_JPQT01000112.1"/>
</dbReference>
<evidence type="ECO:0000256" key="5">
    <source>
        <dbReference type="ARBA" id="ARBA00022617"/>
    </source>
</evidence>
<gene>
    <name evidence="15" type="ORF">IV02_17555</name>
</gene>
<feature type="domain" description="Cytochrome b561 bacterial/Ni-hydrogenase" evidence="14">
    <location>
        <begin position="18"/>
        <end position="179"/>
    </location>
</feature>
<feature type="transmembrane region" description="Helical" evidence="13">
    <location>
        <begin position="102"/>
        <end position="128"/>
    </location>
</feature>
<evidence type="ECO:0000313" key="16">
    <source>
        <dbReference type="Proteomes" id="UP000028643"/>
    </source>
</evidence>
<reference evidence="15 16" key="1">
    <citation type="submission" date="2014-07" db="EMBL/GenBank/DDBJ databases">
        <title>Draft Genome Sequences of Environmental Pseudomonas syringae strains.</title>
        <authorList>
            <person name="Baltrus D.A."/>
            <person name="Berge O."/>
            <person name="Morris C."/>
        </authorList>
    </citation>
    <scope>NUCLEOTIDE SEQUENCE [LARGE SCALE GENOMIC DNA]</scope>
    <source>
        <strain evidence="15 16">CEB003</strain>
    </source>
</reference>
<dbReference type="SUPFAM" id="SSF81342">
    <property type="entry name" value="Transmembrane di-heme cytochromes"/>
    <property type="match status" value="1"/>
</dbReference>
<organism evidence="15 16">
    <name type="scientific">Pseudomonas syringae</name>
    <dbReference type="NCBI Taxonomy" id="317"/>
    <lineage>
        <taxon>Bacteria</taxon>
        <taxon>Pseudomonadati</taxon>
        <taxon>Pseudomonadota</taxon>
        <taxon>Gammaproteobacteria</taxon>
        <taxon>Pseudomonadales</taxon>
        <taxon>Pseudomonadaceae</taxon>
        <taxon>Pseudomonas</taxon>
    </lineage>
</organism>
<dbReference type="InterPro" id="IPR011577">
    <property type="entry name" value="Cyt_b561_bac/Ni-Hgenase"/>
</dbReference>
<dbReference type="GO" id="GO:0022904">
    <property type="term" value="P:respiratory electron transport chain"/>
    <property type="evidence" value="ECO:0007669"/>
    <property type="project" value="InterPro"/>
</dbReference>
<dbReference type="PANTHER" id="PTHR30529:SF1">
    <property type="entry name" value="CYTOCHROME B561 HOMOLOG 2"/>
    <property type="match status" value="1"/>
</dbReference>
<name>A0A085V476_PSESX</name>
<evidence type="ECO:0000256" key="9">
    <source>
        <dbReference type="ARBA" id="ARBA00022989"/>
    </source>
</evidence>
<comment type="subcellular location">
    <subcellularLocation>
        <location evidence="2">Cell membrane</location>
        <topology evidence="2">Multi-pass membrane protein</topology>
    </subcellularLocation>
</comment>
<evidence type="ECO:0000256" key="1">
    <source>
        <dbReference type="ARBA" id="ARBA00001970"/>
    </source>
</evidence>
<evidence type="ECO:0000256" key="10">
    <source>
        <dbReference type="ARBA" id="ARBA00023004"/>
    </source>
</evidence>
<evidence type="ECO:0000259" key="14">
    <source>
        <dbReference type="Pfam" id="PF01292"/>
    </source>
</evidence>
<feature type="transmembrane region" description="Helical" evidence="13">
    <location>
        <begin position="58"/>
        <end position="76"/>
    </location>
</feature>
<evidence type="ECO:0000256" key="4">
    <source>
        <dbReference type="ARBA" id="ARBA00022475"/>
    </source>
</evidence>
<proteinExistence type="inferred from homology"/>
<evidence type="ECO:0000256" key="8">
    <source>
        <dbReference type="ARBA" id="ARBA00022982"/>
    </source>
</evidence>
<accession>A0A085V476</accession>
<dbReference type="PATRIC" id="fig|317.174.peg.3588"/>
<feature type="transmembrane region" description="Helical" evidence="13">
    <location>
        <begin position="24"/>
        <end position="46"/>
    </location>
</feature>
<protein>
    <submittedName>
        <fullName evidence="15">Cytochrome B561</fullName>
    </submittedName>
</protein>
<dbReference type="Pfam" id="PF01292">
    <property type="entry name" value="Ni_hydr_CYTB"/>
    <property type="match status" value="1"/>
</dbReference>
<dbReference type="EMBL" id="JPQT01000112">
    <property type="protein sequence ID" value="KFE50239.1"/>
    <property type="molecule type" value="Genomic_DNA"/>
</dbReference>
<evidence type="ECO:0000256" key="3">
    <source>
        <dbReference type="ARBA" id="ARBA00022448"/>
    </source>
</evidence>
<evidence type="ECO:0000256" key="6">
    <source>
        <dbReference type="ARBA" id="ARBA00022692"/>
    </source>
</evidence>
<keyword evidence="8" id="KW-0249">Electron transport</keyword>
<keyword evidence="9 13" id="KW-1133">Transmembrane helix</keyword>
<dbReference type="AlphaFoldDB" id="A0A085V476"/>
<keyword evidence="10" id="KW-0408">Iron</keyword>
<keyword evidence="4" id="KW-1003">Cell membrane</keyword>
<dbReference type="InterPro" id="IPR052168">
    <property type="entry name" value="Cytochrome_b561_oxidase"/>
</dbReference>
<evidence type="ECO:0000256" key="7">
    <source>
        <dbReference type="ARBA" id="ARBA00022723"/>
    </source>
</evidence>
<comment type="caution">
    <text evidence="15">The sequence shown here is derived from an EMBL/GenBank/DDBJ whole genome shotgun (WGS) entry which is preliminary data.</text>
</comment>
<keyword evidence="3" id="KW-0813">Transport</keyword>
<keyword evidence="11 13" id="KW-0472">Membrane</keyword>
<dbReference type="GO" id="GO:0020037">
    <property type="term" value="F:heme binding"/>
    <property type="evidence" value="ECO:0007669"/>
    <property type="project" value="TreeGrafter"/>
</dbReference>
<dbReference type="PANTHER" id="PTHR30529">
    <property type="entry name" value="CYTOCHROME B561"/>
    <property type="match status" value="1"/>
</dbReference>
<evidence type="ECO:0000256" key="11">
    <source>
        <dbReference type="ARBA" id="ARBA00023136"/>
    </source>
</evidence>
<evidence type="ECO:0000256" key="13">
    <source>
        <dbReference type="SAM" id="Phobius"/>
    </source>
</evidence>
<dbReference type="GO" id="GO:0005886">
    <property type="term" value="C:plasma membrane"/>
    <property type="evidence" value="ECO:0007669"/>
    <property type="project" value="UniProtKB-SubCell"/>
</dbReference>
<evidence type="ECO:0000256" key="12">
    <source>
        <dbReference type="ARBA" id="ARBA00037975"/>
    </source>
</evidence>
<dbReference type="GO" id="GO:0009055">
    <property type="term" value="F:electron transfer activity"/>
    <property type="evidence" value="ECO:0007669"/>
    <property type="project" value="InterPro"/>
</dbReference>
<comment type="cofactor">
    <cofactor evidence="1">
        <name>heme b</name>
        <dbReference type="ChEBI" id="CHEBI:60344"/>
    </cofactor>
</comment>
<evidence type="ECO:0000256" key="2">
    <source>
        <dbReference type="ARBA" id="ARBA00004651"/>
    </source>
</evidence>
<dbReference type="InterPro" id="IPR016174">
    <property type="entry name" value="Di-haem_cyt_TM"/>
</dbReference>
<dbReference type="GO" id="GO:0046872">
    <property type="term" value="F:metal ion binding"/>
    <property type="evidence" value="ECO:0007669"/>
    <property type="project" value="UniProtKB-KW"/>
</dbReference>
<keyword evidence="5" id="KW-0349">Heme</keyword>
<keyword evidence="6 13" id="KW-0812">Transmembrane</keyword>
<evidence type="ECO:0000313" key="15">
    <source>
        <dbReference type="EMBL" id="KFE50239.1"/>
    </source>
</evidence>
<keyword evidence="7" id="KW-0479">Metal-binding</keyword>
<comment type="similarity">
    <text evidence="12">Belongs to the cytochrome b561 family.</text>
</comment>